<comment type="caution">
    <text evidence="2">The sequence shown here is derived from an EMBL/GenBank/DDBJ whole genome shotgun (WGS) entry which is preliminary data.</text>
</comment>
<evidence type="ECO:0000256" key="1">
    <source>
        <dbReference type="SAM" id="MobiDB-lite"/>
    </source>
</evidence>
<organism evidence="2 3">
    <name type="scientific">Eumeta variegata</name>
    <name type="common">Bagworm moth</name>
    <name type="synonym">Eumeta japonica</name>
    <dbReference type="NCBI Taxonomy" id="151549"/>
    <lineage>
        <taxon>Eukaryota</taxon>
        <taxon>Metazoa</taxon>
        <taxon>Ecdysozoa</taxon>
        <taxon>Arthropoda</taxon>
        <taxon>Hexapoda</taxon>
        <taxon>Insecta</taxon>
        <taxon>Pterygota</taxon>
        <taxon>Neoptera</taxon>
        <taxon>Endopterygota</taxon>
        <taxon>Lepidoptera</taxon>
        <taxon>Glossata</taxon>
        <taxon>Ditrysia</taxon>
        <taxon>Tineoidea</taxon>
        <taxon>Psychidae</taxon>
        <taxon>Oiketicinae</taxon>
        <taxon>Eumeta</taxon>
    </lineage>
</organism>
<accession>A0A4C1SC48</accession>
<evidence type="ECO:0000313" key="2">
    <source>
        <dbReference type="EMBL" id="GBO98757.1"/>
    </source>
</evidence>
<gene>
    <name evidence="2" type="ORF">EVAR_246_1</name>
</gene>
<reference evidence="2 3" key="1">
    <citation type="journal article" date="2019" name="Commun. Biol.">
        <title>The bagworm genome reveals a unique fibroin gene that provides high tensile strength.</title>
        <authorList>
            <person name="Kono N."/>
            <person name="Nakamura H."/>
            <person name="Ohtoshi R."/>
            <person name="Tomita M."/>
            <person name="Numata K."/>
            <person name="Arakawa K."/>
        </authorList>
    </citation>
    <scope>NUCLEOTIDE SEQUENCE [LARGE SCALE GENOMIC DNA]</scope>
</reference>
<feature type="compositionally biased region" description="Basic and acidic residues" evidence="1">
    <location>
        <begin position="222"/>
        <end position="244"/>
    </location>
</feature>
<feature type="compositionally biased region" description="Basic and acidic residues" evidence="1">
    <location>
        <begin position="97"/>
        <end position="117"/>
    </location>
</feature>
<feature type="region of interest" description="Disordered" evidence="1">
    <location>
        <begin position="222"/>
        <end position="245"/>
    </location>
</feature>
<evidence type="ECO:0000313" key="3">
    <source>
        <dbReference type="Proteomes" id="UP000299102"/>
    </source>
</evidence>
<keyword evidence="3" id="KW-1185">Reference proteome</keyword>
<dbReference type="EMBL" id="BGZK01000001">
    <property type="protein sequence ID" value="GBO98757.1"/>
    <property type="molecule type" value="Genomic_DNA"/>
</dbReference>
<name>A0A4C1SC48_EUMVA</name>
<dbReference type="Proteomes" id="UP000299102">
    <property type="component" value="Unassembled WGS sequence"/>
</dbReference>
<sequence>MRLRAYLWRWQCSGEGYARGWTRCARIPRYLYSTHKVDSRRVQLARHAPHAPEIRRTGLVQRGAAVARGTAHVDQLLLPGRGSKRHSLSRHLLEGQIGEKSEESRDPRTKNVNKTRDAVASSGIYSEREAMRESCEVHARIPAPTREALVEAEASKEATGERAPRSPNVIDLYTPKKWVKVSRSRKIDRQALGFLASSGAGRFDAQVWRKFGNFLAARSREKQEKPEIGWPRDPEIRRRSEARDTPFAVFPDGRRTML</sequence>
<protein>
    <submittedName>
        <fullName evidence="2">Uncharacterized protein</fullName>
    </submittedName>
</protein>
<dbReference type="AlphaFoldDB" id="A0A4C1SC48"/>
<feature type="region of interest" description="Disordered" evidence="1">
    <location>
        <begin position="97"/>
        <end position="119"/>
    </location>
</feature>
<proteinExistence type="predicted"/>